<sequence length="76" mass="8130">MSVDGIQIWVEGVAEAIPEVAAVSAIASMRILEIRFIVYSFVSLVKSRCKAEMGAGDRNVADGFPRLTALSISITT</sequence>
<dbReference type="EMBL" id="BLXX01000007">
    <property type="protein sequence ID" value="GFO60121.1"/>
    <property type="molecule type" value="Genomic_DNA"/>
</dbReference>
<dbReference type="AlphaFoldDB" id="A0A6V8MJF6"/>
<evidence type="ECO:0000313" key="1">
    <source>
        <dbReference type="EMBL" id="GFO60121.1"/>
    </source>
</evidence>
<reference evidence="2" key="1">
    <citation type="submission" date="2020-06" db="EMBL/GenBank/DDBJ databases">
        <title>Draft genomic sequence of Geomonas sp. Red330.</title>
        <authorList>
            <person name="Itoh H."/>
            <person name="Zhenxing X."/>
            <person name="Ushijima N."/>
            <person name="Masuda Y."/>
            <person name="Shiratori Y."/>
            <person name="Senoo K."/>
        </authorList>
    </citation>
    <scope>NUCLEOTIDE SEQUENCE [LARGE SCALE GENOMIC DNA]</scope>
    <source>
        <strain evidence="2">Red330</strain>
    </source>
</reference>
<evidence type="ECO:0000313" key="2">
    <source>
        <dbReference type="Proteomes" id="UP000556026"/>
    </source>
</evidence>
<accession>A0A6V8MJF6</accession>
<gene>
    <name evidence="1" type="ORF">GMST_24460</name>
</gene>
<name>A0A6V8MJF6_9BACT</name>
<protein>
    <submittedName>
        <fullName evidence="1">Uncharacterized protein</fullName>
    </submittedName>
</protein>
<organism evidence="1 2">
    <name type="scientific">Geomonas silvestris</name>
    <dbReference type="NCBI Taxonomy" id="2740184"/>
    <lineage>
        <taxon>Bacteria</taxon>
        <taxon>Pseudomonadati</taxon>
        <taxon>Thermodesulfobacteriota</taxon>
        <taxon>Desulfuromonadia</taxon>
        <taxon>Geobacterales</taxon>
        <taxon>Geobacteraceae</taxon>
        <taxon>Geomonas</taxon>
    </lineage>
</organism>
<dbReference type="Proteomes" id="UP000556026">
    <property type="component" value="Unassembled WGS sequence"/>
</dbReference>
<proteinExistence type="predicted"/>
<keyword evidence="2" id="KW-1185">Reference proteome</keyword>
<comment type="caution">
    <text evidence="1">The sequence shown here is derived from an EMBL/GenBank/DDBJ whole genome shotgun (WGS) entry which is preliminary data.</text>
</comment>